<dbReference type="Proteomes" id="UP001206890">
    <property type="component" value="Unassembled WGS sequence"/>
</dbReference>
<dbReference type="GeneID" id="97370878"/>
<feature type="coiled-coil region" evidence="1">
    <location>
        <begin position="69"/>
        <end position="103"/>
    </location>
</feature>
<sequence>MTVVVPSRERSVEERRRLALEYVECRYGTKAAFLQEHRIAEWQMRRWVAALADGDLDGNVIPRQTGEMTREDAAEVRRLNARIAKLETELDSERKVVDALGKAISVMHSLGVADDGEDPTGPSSSGESTRS</sequence>
<feature type="compositionally biased region" description="Polar residues" evidence="2">
    <location>
        <begin position="121"/>
        <end position="131"/>
    </location>
</feature>
<dbReference type="SUPFAM" id="SSF46689">
    <property type="entry name" value="Homeodomain-like"/>
    <property type="match status" value="1"/>
</dbReference>
<dbReference type="AlphaFoldDB" id="A0AAW5Q3E6"/>
<reference evidence="3" key="1">
    <citation type="submission" date="2022-04" db="EMBL/GenBank/DDBJ databases">
        <title>Human microbiome associated bacterial genomes.</title>
        <authorList>
            <person name="Sandstrom S."/>
            <person name="Salamzade R."/>
            <person name="Kalan L.R."/>
        </authorList>
    </citation>
    <scope>NUCLEOTIDE SEQUENCE</scope>
    <source>
        <strain evidence="3">P3-SID1762</strain>
    </source>
</reference>
<evidence type="ECO:0000313" key="4">
    <source>
        <dbReference type="Proteomes" id="UP001206890"/>
    </source>
</evidence>
<dbReference type="InterPro" id="IPR009057">
    <property type="entry name" value="Homeodomain-like_sf"/>
</dbReference>
<comment type="caution">
    <text evidence="3">The sequence shown here is derived from an EMBL/GenBank/DDBJ whole genome shotgun (WGS) entry which is preliminary data.</text>
</comment>
<protein>
    <recommendedName>
        <fullName evidence="5">Transposase</fullName>
    </recommendedName>
</protein>
<evidence type="ECO:0000256" key="1">
    <source>
        <dbReference type="SAM" id="Coils"/>
    </source>
</evidence>
<proteinExistence type="predicted"/>
<organism evidence="3 4">
    <name type="scientific">Dietzia cinnamea</name>
    <dbReference type="NCBI Taxonomy" id="321318"/>
    <lineage>
        <taxon>Bacteria</taxon>
        <taxon>Bacillati</taxon>
        <taxon>Actinomycetota</taxon>
        <taxon>Actinomycetes</taxon>
        <taxon>Mycobacteriales</taxon>
        <taxon>Dietziaceae</taxon>
        <taxon>Dietzia</taxon>
    </lineage>
</organism>
<feature type="region of interest" description="Disordered" evidence="2">
    <location>
        <begin position="109"/>
        <end position="131"/>
    </location>
</feature>
<dbReference type="RefSeq" id="WP_061917909.1">
    <property type="nucleotide sequence ID" value="NZ_JALXPR010000122.1"/>
</dbReference>
<evidence type="ECO:0000313" key="3">
    <source>
        <dbReference type="EMBL" id="MCT2116703.1"/>
    </source>
</evidence>
<gene>
    <name evidence="3" type="ORF">M3D93_02880</name>
</gene>
<dbReference type="EMBL" id="JALXTC010000007">
    <property type="protein sequence ID" value="MCT2116703.1"/>
    <property type="molecule type" value="Genomic_DNA"/>
</dbReference>
<evidence type="ECO:0008006" key="5">
    <source>
        <dbReference type="Google" id="ProtNLM"/>
    </source>
</evidence>
<keyword evidence="1" id="KW-0175">Coiled coil</keyword>
<evidence type="ECO:0000256" key="2">
    <source>
        <dbReference type="SAM" id="MobiDB-lite"/>
    </source>
</evidence>
<name>A0AAW5Q3E6_9ACTN</name>
<accession>A0AAW5Q3E6</accession>